<dbReference type="GO" id="GO:0005960">
    <property type="term" value="C:glycine cleavage complex"/>
    <property type="evidence" value="ECO:0007669"/>
    <property type="project" value="InterPro"/>
</dbReference>
<dbReference type="GO" id="GO:0009249">
    <property type="term" value="P:protein lipoylation"/>
    <property type="evidence" value="ECO:0007669"/>
    <property type="project" value="TreeGrafter"/>
</dbReference>
<dbReference type="GO" id="GO:0005737">
    <property type="term" value="C:cytoplasm"/>
    <property type="evidence" value="ECO:0007669"/>
    <property type="project" value="TreeGrafter"/>
</dbReference>
<dbReference type="GO" id="GO:0019464">
    <property type="term" value="P:glycine decarboxylation via glycine cleavage system"/>
    <property type="evidence" value="ECO:0007669"/>
    <property type="project" value="InterPro"/>
</dbReference>
<dbReference type="EMBL" id="VLLE01000003">
    <property type="protein sequence ID" value="TWI83799.1"/>
    <property type="molecule type" value="Genomic_DNA"/>
</dbReference>
<comment type="caution">
    <text evidence="2">The sequence shown here is derived from an EMBL/GenBank/DDBJ whole genome shotgun (WGS) entry which is preliminary data.</text>
</comment>
<accession>A0A562SRA7</accession>
<dbReference type="InterPro" id="IPR011053">
    <property type="entry name" value="Single_hybrid_motif"/>
</dbReference>
<dbReference type="RefSeq" id="WP_144886087.1">
    <property type="nucleotide sequence ID" value="NZ_VLLE01000003.1"/>
</dbReference>
<protein>
    <submittedName>
        <fullName evidence="2">Glycine cleavage system H protein</fullName>
    </submittedName>
</protein>
<dbReference type="InterPro" id="IPR002930">
    <property type="entry name" value="GCV_H"/>
</dbReference>
<organism evidence="2 3">
    <name type="scientific">Lacibacter cauensis</name>
    <dbReference type="NCBI Taxonomy" id="510947"/>
    <lineage>
        <taxon>Bacteria</taxon>
        <taxon>Pseudomonadati</taxon>
        <taxon>Bacteroidota</taxon>
        <taxon>Chitinophagia</taxon>
        <taxon>Chitinophagales</taxon>
        <taxon>Chitinophagaceae</taxon>
        <taxon>Lacibacter</taxon>
    </lineage>
</organism>
<evidence type="ECO:0000313" key="2">
    <source>
        <dbReference type="EMBL" id="TWI83799.1"/>
    </source>
</evidence>
<dbReference type="OrthoDB" id="667483at2"/>
<proteinExistence type="predicted"/>
<dbReference type="AlphaFoldDB" id="A0A562SRA7"/>
<dbReference type="PANTHER" id="PTHR11715">
    <property type="entry name" value="GLYCINE CLEAVAGE SYSTEM H PROTEIN"/>
    <property type="match status" value="1"/>
</dbReference>
<dbReference type="Proteomes" id="UP000316167">
    <property type="component" value="Unassembled WGS sequence"/>
</dbReference>
<evidence type="ECO:0000313" key="3">
    <source>
        <dbReference type="Proteomes" id="UP000316167"/>
    </source>
</evidence>
<dbReference type="Pfam" id="PF01597">
    <property type="entry name" value="GCV_H"/>
    <property type="match status" value="1"/>
</dbReference>
<dbReference type="PANTHER" id="PTHR11715:SF3">
    <property type="entry name" value="GLYCINE CLEAVAGE SYSTEM H PROTEIN-RELATED"/>
    <property type="match status" value="1"/>
</dbReference>
<dbReference type="SUPFAM" id="SSF51230">
    <property type="entry name" value="Single hybrid motif"/>
    <property type="match status" value="1"/>
</dbReference>
<evidence type="ECO:0000256" key="1">
    <source>
        <dbReference type="ARBA" id="ARBA00022823"/>
    </source>
</evidence>
<name>A0A562SRA7_9BACT</name>
<keyword evidence="1" id="KW-0450">Lipoyl</keyword>
<sequence>MQIEKIPARDLYYTNDHEWIDFQGKVAYVGVCSFKLTGFKQVEQLVVNEPLGFKVKGEVIASIRYKDYSIDACMPVDGKIVQLNDHLLAGNYTLLAEQPEHNGWVALIIPSEPKERSHLLSPEQYRFAKTGK</sequence>
<dbReference type="Gene3D" id="2.40.50.100">
    <property type="match status" value="1"/>
</dbReference>
<dbReference type="InterPro" id="IPR033753">
    <property type="entry name" value="GCV_H/Fam206"/>
</dbReference>
<keyword evidence="3" id="KW-1185">Reference proteome</keyword>
<gene>
    <name evidence="2" type="ORF">IQ13_1917</name>
</gene>
<reference evidence="2 3" key="1">
    <citation type="journal article" date="2015" name="Stand. Genomic Sci.">
        <title>Genomic Encyclopedia of Bacterial and Archaeal Type Strains, Phase III: the genomes of soil and plant-associated and newly described type strains.</title>
        <authorList>
            <person name="Whitman W.B."/>
            <person name="Woyke T."/>
            <person name="Klenk H.P."/>
            <person name="Zhou Y."/>
            <person name="Lilburn T.G."/>
            <person name="Beck B.J."/>
            <person name="De Vos P."/>
            <person name="Vandamme P."/>
            <person name="Eisen J.A."/>
            <person name="Garrity G."/>
            <person name="Hugenholtz P."/>
            <person name="Kyrpides N.C."/>
        </authorList>
    </citation>
    <scope>NUCLEOTIDE SEQUENCE [LARGE SCALE GENOMIC DNA]</scope>
    <source>
        <strain evidence="2 3">CGMCC 1.7271</strain>
    </source>
</reference>